<keyword evidence="6 7" id="KW-0472">Membrane</keyword>
<feature type="transmembrane region" description="Helical" evidence="7">
    <location>
        <begin position="351"/>
        <end position="373"/>
    </location>
</feature>
<keyword evidence="5 7" id="KW-1133">Transmembrane helix</keyword>
<keyword evidence="2 7" id="KW-0813">Transport</keyword>
<feature type="transmembrane region" description="Helical" evidence="7">
    <location>
        <begin position="626"/>
        <end position="644"/>
    </location>
</feature>
<dbReference type="CDD" id="cd06261">
    <property type="entry name" value="TM_PBP2"/>
    <property type="match status" value="2"/>
</dbReference>
<dbReference type="Proteomes" id="UP001490365">
    <property type="component" value="Unassembled WGS sequence"/>
</dbReference>
<keyword evidence="10" id="KW-1185">Reference proteome</keyword>
<dbReference type="RefSeq" id="WP_351961020.1">
    <property type="nucleotide sequence ID" value="NZ_JBEOZM010000024.1"/>
</dbReference>
<accession>A0ABV1TRV6</accession>
<evidence type="ECO:0000256" key="4">
    <source>
        <dbReference type="ARBA" id="ARBA00022692"/>
    </source>
</evidence>
<feature type="domain" description="ABC transmembrane type-1" evidence="8">
    <location>
        <begin position="150"/>
        <end position="329"/>
    </location>
</feature>
<evidence type="ECO:0000256" key="5">
    <source>
        <dbReference type="ARBA" id="ARBA00022989"/>
    </source>
</evidence>
<name>A0ABV1TRV6_9ACTN</name>
<dbReference type="PANTHER" id="PTHR47737">
    <property type="entry name" value="GLYCINE BETAINE/PROLINE BETAINE TRANSPORT SYSTEM PERMEASE PROTEIN PROW"/>
    <property type="match status" value="1"/>
</dbReference>
<proteinExistence type="inferred from homology"/>
<dbReference type="Pfam" id="PF00528">
    <property type="entry name" value="BPD_transp_1"/>
    <property type="match status" value="2"/>
</dbReference>
<evidence type="ECO:0000256" key="7">
    <source>
        <dbReference type="RuleBase" id="RU363032"/>
    </source>
</evidence>
<comment type="subcellular location">
    <subcellularLocation>
        <location evidence="7">Cell membrane</location>
        <topology evidence="7">Multi-pass membrane protein</topology>
    </subcellularLocation>
    <subcellularLocation>
        <location evidence="1">Membrane</location>
        <topology evidence="1">Multi-pass membrane protein</topology>
    </subcellularLocation>
</comment>
<comment type="caution">
    <text evidence="9">The sequence shown here is derived from an EMBL/GenBank/DDBJ whole genome shotgun (WGS) entry which is preliminary data.</text>
</comment>
<feature type="transmembrane region" description="Helical" evidence="7">
    <location>
        <begin position="20"/>
        <end position="38"/>
    </location>
</feature>
<evidence type="ECO:0000256" key="1">
    <source>
        <dbReference type="ARBA" id="ARBA00004141"/>
    </source>
</evidence>
<evidence type="ECO:0000259" key="8">
    <source>
        <dbReference type="PROSITE" id="PS50928"/>
    </source>
</evidence>
<feature type="transmembrane region" description="Helical" evidence="7">
    <location>
        <begin position="131"/>
        <end position="147"/>
    </location>
</feature>
<feature type="transmembrane region" description="Helical" evidence="7">
    <location>
        <begin position="197"/>
        <end position="224"/>
    </location>
</feature>
<evidence type="ECO:0000313" key="9">
    <source>
        <dbReference type="EMBL" id="MER6272717.1"/>
    </source>
</evidence>
<feature type="transmembrane region" description="Helical" evidence="7">
    <location>
        <begin position="515"/>
        <end position="542"/>
    </location>
</feature>
<organism evidence="9 10">
    <name type="scientific">Streptomyces sp. 900105755</name>
    <dbReference type="NCBI Taxonomy" id="3154389"/>
    <lineage>
        <taxon>Bacteria</taxon>
        <taxon>Bacillati</taxon>
        <taxon>Actinomycetota</taxon>
        <taxon>Actinomycetes</taxon>
        <taxon>Kitasatosporales</taxon>
        <taxon>Streptomycetaceae</taxon>
        <taxon>Streptomyces</taxon>
    </lineage>
</organism>
<dbReference type="Gene3D" id="1.10.3720.10">
    <property type="entry name" value="MetI-like"/>
    <property type="match status" value="2"/>
</dbReference>
<dbReference type="PANTHER" id="PTHR47737:SF1">
    <property type="entry name" value="GLYCINE BETAINE_PROLINE BETAINE TRANSPORT SYSTEM PERMEASE PROTEIN PROW"/>
    <property type="match status" value="1"/>
</dbReference>
<comment type="similarity">
    <text evidence="7">Belongs to the binding-protein-dependent transport system permease family.</text>
</comment>
<keyword evidence="3" id="KW-1003">Cell membrane</keyword>
<feature type="domain" description="ABC transmembrane type-1" evidence="8">
    <location>
        <begin position="468"/>
        <end position="648"/>
    </location>
</feature>
<gene>
    <name evidence="9" type="ORF">ABT211_36430</name>
</gene>
<feature type="transmembrane region" description="Helical" evidence="7">
    <location>
        <begin position="310"/>
        <end position="330"/>
    </location>
</feature>
<feature type="transmembrane region" description="Helical" evidence="7">
    <location>
        <begin position="269"/>
        <end position="290"/>
    </location>
</feature>
<dbReference type="PROSITE" id="PS50928">
    <property type="entry name" value="ABC_TM1"/>
    <property type="match status" value="2"/>
</dbReference>
<feature type="transmembrane region" description="Helical" evidence="7">
    <location>
        <begin position="594"/>
        <end position="614"/>
    </location>
</feature>
<protein>
    <submittedName>
        <fullName evidence="9">ABC transporter permease subunit</fullName>
    </submittedName>
</protein>
<reference evidence="9 10" key="1">
    <citation type="submission" date="2024-06" db="EMBL/GenBank/DDBJ databases">
        <title>The Natural Products Discovery Center: Release of the First 8490 Sequenced Strains for Exploring Actinobacteria Biosynthetic Diversity.</title>
        <authorList>
            <person name="Kalkreuter E."/>
            <person name="Kautsar S.A."/>
            <person name="Yang D."/>
            <person name="Bader C.D."/>
            <person name="Teijaro C.N."/>
            <person name="Fluegel L."/>
            <person name="Davis C.M."/>
            <person name="Simpson J.R."/>
            <person name="Lauterbach L."/>
            <person name="Steele A.D."/>
            <person name="Gui C."/>
            <person name="Meng S."/>
            <person name="Li G."/>
            <person name="Viehrig K."/>
            <person name="Ye F."/>
            <person name="Su P."/>
            <person name="Kiefer A.F."/>
            <person name="Nichols A."/>
            <person name="Cepeda A.J."/>
            <person name="Yan W."/>
            <person name="Fan B."/>
            <person name="Jiang Y."/>
            <person name="Adhikari A."/>
            <person name="Zheng C.-J."/>
            <person name="Schuster L."/>
            <person name="Cowan T.M."/>
            <person name="Smanski M.J."/>
            <person name="Chevrette M.G."/>
            <person name="De Carvalho L.P.S."/>
            <person name="Shen B."/>
        </authorList>
    </citation>
    <scope>NUCLEOTIDE SEQUENCE [LARGE SCALE GENOMIC DNA]</scope>
    <source>
        <strain evidence="9 10">NPDC001694</strain>
    </source>
</reference>
<dbReference type="InterPro" id="IPR035906">
    <property type="entry name" value="MetI-like_sf"/>
</dbReference>
<feature type="transmembrane region" description="Helical" evidence="7">
    <location>
        <begin position="154"/>
        <end position="177"/>
    </location>
</feature>
<evidence type="ECO:0000313" key="10">
    <source>
        <dbReference type="Proteomes" id="UP001490365"/>
    </source>
</evidence>
<dbReference type="InterPro" id="IPR000515">
    <property type="entry name" value="MetI-like"/>
</dbReference>
<evidence type="ECO:0000256" key="6">
    <source>
        <dbReference type="ARBA" id="ARBA00023136"/>
    </source>
</evidence>
<keyword evidence="4 7" id="KW-0812">Transmembrane</keyword>
<sequence>MAAVADATAPVATLRRKVSRPMVVAAILVLWLVLFAALRGRQTLTLAAADLTGLHRWLNDVNDSIGANRNSNPVFLYFFNEIRLAIDNLVTFVQSLISQPTGGRPVPQIGWLGVVGLAGYVSWAVGNWRVALLAVAGFTFFGLQGLWQESMDTLALTLSAVLVALLIGIPLGVWAGLSDRVNRITTPFLDFMQTMPTFVYLAPLTLIFLIGGASAVITTVIYAAPPAIRITAHAIRSVPETTVEAADSMGTTRTQQLVKVLLPMSKRTVVMGVNQTIMAALAMVTIAALIDAPGLGKTVVQALQSLDVGTAFNAGLAIVVMAIVLDRVTTAAAARTETRRTDGRFAKWRRPLLGAGGIAAVVLAYLSHTYVWAAEFPGDGTVGSHIASAADTATTWLQDHLSGLTNALRDALTNGLLNPFQTLLTDSPWWLVGAVLAGLGAVLGGWRAGATAAACVGLLVGTGLWSDSMTTLASTAVATVLVMLVGVVFGVWMGRSTLVDRLIRPTLDAAQVMPPFVYLVPFLALFGATRFTAIVAAVVYAAPVAVKIIADGVRNVSAPTVEAATSAGCNTWQIITKVQLPMARSALTLATNQGLIYVLSMVVVGGLVGAGALGYDVVAGFSQGELYGKGLAAGLAIVLLGVMFDRITQAAARRTRA</sequence>
<evidence type="ECO:0000256" key="3">
    <source>
        <dbReference type="ARBA" id="ARBA00022475"/>
    </source>
</evidence>
<feature type="transmembrane region" description="Helical" evidence="7">
    <location>
        <begin position="472"/>
        <end position="495"/>
    </location>
</feature>
<dbReference type="SUPFAM" id="SSF161098">
    <property type="entry name" value="MetI-like"/>
    <property type="match status" value="2"/>
</dbReference>
<evidence type="ECO:0000256" key="2">
    <source>
        <dbReference type="ARBA" id="ARBA00022448"/>
    </source>
</evidence>
<feature type="transmembrane region" description="Helical" evidence="7">
    <location>
        <begin position="429"/>
        <end position="460"/>
    </location>
</feature>
<dbReference type="EMBL" id="JBEOZM010000024">
    <property type="protein sequence ID" value="MER6272717.1"/>
    <property type="molecule type" value="Genomic_DNA"/>
</dbReference>